<gene>
    <name evidence="8 10" type="primary">recO</name>
    <name evidence="10" type="ORF">OLW01_16905</name>
</gene>
<dbReference type="InterPro" id="IPR037278">
    <property type="entry name" value="ARFGAP/RecO"/>
</dbReference>
<evidence type="ECO:0000256" key="2">
    <source>
        <dbReference type="ARBA" id="ARBA00007452"/>
    </source>
</evidence>
<keyword evidence="4 8" id="KW-0227">DNA damage</keyword>
<keyword evidence="11" id="KW-1185">Reference proteome</keyword>
<feature type="domain" description="DNA replication/recombination mediator RecO N-terminal" evidence="9">
    <location>
        <begin position="2"/>
        <end position="70"/>
    </location>
</feature>
<keyword evidence="5 8" id="KW-0233">DNA recombination</keyword>
<evidence type="ECO:0000256" key="3">
    <source>
        <dbReference type="ARBA" id="ARBA00021310"/>
    </source>
</evidence>
<keyword evidence="10" id="KW-0614">Plasmid</keyword>
<dbReference type="PANTHER" id="PTHR33991:SF1">
    <property type="entry name" value="DNA REPAIR PROTEIN RECO"/>
    <property type="match status" value="1"/>
</dbReference>
<evidence type="ECO:0000256" key="5">
    <source>
        <dbReference type="ARBA" id="ARBA00023172"/>
    </source>
</evidence>
<comment type="function">
    <text evidence="1 8">Involved in DNA repair and RecF pathway recombination.</text>
</comment>
<dbReference type="SUPFAM" id="SSF57863">
    <property type="entry name" value="ArfGap/RecO-like zinc finger"/>
    <property type="match status" value="1"/>
</dbReference>
<dbReference type="NCBIfam" id="TIGR00613">
    <property type="entry name" value="reco"/>
    <property type="match status" value="1"/>
</dbReference>
<evidence type="ECO:0000256" key="7">
    <source>
        <dbReference type="ARBA" id="ARBA00033409"/>
    </source>
</evidence>
<dbReference type="InterPro" id="IPR003717">
    <property type="entry name" value="RecO"/>
</dbReference>
<accession>A0ABY7ASA5</accession>
<evidence type="ECO:0000259" key="9">
    <source>
        <dbReference type="Pfam" id="PF11967"/>
    </source>
</evidence>
<dbReference type="InterPro" id="IPR012340">
    <property type="entry name" value="NA-bd_OB-fold"/>
</dbReference>
<sequence>MQQAIVLHAKPHRENSFLCQLLTERDGRITAFARRSKNQAHLTPFNLYLIHTVQGHGELFFIQSSELVKSMDTLKGARLYSGLYINELIAKLLHQVLQPEQCLDWYIRCLQNLLDDTQPIEPSLRCFELDLIDELGLAPDYFHCAITGKPLNPHAYYQFQPDLGWVPNANHFGVASPKLTGEQIQQMATRSWQNGTTLKQSKIFMRWWLDILLMGRPLKSRDLFKYKR</sequence>
<organism evidence="10 11">
    <name type="scientific">Catenovulum adriaticum</name>
    <dbReference type="NCBI Taxonomy" id="2984846"/>
    <lineage>
        <taxon>Bacteria</taxon>
        <taxon>Pseudomonadati</taxon>
        <taxon>Pseudomonadota</taxon>
        <taxon>Gammaproteobacteria</taxon>
        <taxon>Alteromonadales</taxon>
        <taxon>Alteromonadaceae</taxon>
        <taxon>Catenovulum</taxon>
    </lineage>
</organism>
<dbReference type="EMBL" id="CP109967">
    <property type="protein sequence ID" value="WAJ72412.1"/>
    <property type="molecule type" value="Genomic_DNA"/>
</dbReference>
<dbReference type="PANTHER" id="PTHR33991">
    <property type="entry name" value="DNA REPAIR PROTEIN RECO"/>
    <property type="match status" value="1"/>
</dbReference>
<dbReference type="Proteomes" id="UP001163726">
    <property type="component" value="Plasmid pCadTS8_2"/>
</dbReference>
<comment type="similarity">
    <text evidence="2 8">Belongs to the RecO family.</text>
</comment>
<proteinExistence type="inferred from homology"/>
<dbReference type="Gene3D" id="1.20.1440.120">
    <property type="entry name" value="Recombination protein O, C-terminal domain"/>
    <property type="match status" value="1"/>
</dbReference>
<dbReference type="RefSeq" id="WP_268077210.1">
    <property type="nucleotide sequence ID" value="NZ_CP109967.1"/>
</dbReference>
<reference evidence="10" key="1">
    <citation type="submission" date="2022-10" db="EMBL/GenBank/DDBJ databases">
        <title>Catenovulum adriacola sp. nov. isolated in the Harbour of Susak.</title>
        <authorList>
            <person name="Schoch T."/>
            <person name="Reich S.J."/>
            <person name="Stoeferle S."/>
            <person name="Flaiz M."/>
            <person name="Kazda M."/>
            <person name="Riedel C.U."/>
            <person name="Duerre P."/>
        </authorList>
    </citation>
    <scope>NUCLEOTIDE SEQUENCE</scope>
    <source>
        <strain evidence="10">TS8</strain>
        <plasmid evidence="10">pCadTS8_2</plasmid>
    </source>
</reference>
<dbReference type="Pfam" id="PF11967">
    <property type="entry name" value="RecO_N"/>
    <property type="match status" value="1"/>
</dbReference>
<evidence type="ECO:0000256" key="4">
    <source>
        <dbReference type="ARBA" id="ARBA00022763"/>
    </source>
</evidence>
<evidence type="ECO:0000256" key="1">
    <source>
        <dbReference type="ARBA" id="ARBA00003065"/>
    </source>
</evidence>
<dbReference type="InterPro" id="IPR022572">
    <property type="entry name" value="DNA_rep/recomb_RecO_N"/>
</dbReference>
<evidence type="ECO:0000313" key="10">
    <source>
        <dbReference type="EMBL" id="WAJ72412.1"/>
    </source>
</evidence>
<geneLocation type="plasmid" evidence="10 11">
    <name>pCadTS8_2</name>
</geneLocation>
<protein>
    <recommendedName>
        <fullName evidence="3 8">DNA repair protein RecO</fullName>
    </recommendedName>
    <alternativeName>
        <fullName evidence="7 8">Recombination protein O</fullName>
    </alternativeName>
</protein>
<dbReference type="SUPFAM" id="SSF50249">
    <property type="entry name" value="Nucleic acid-binding proteins"/>
    <property type="match status" value="1"/>
</dbReference>
<evidence type="ECO:0000256" key="8">
    <source>
        <dbReference type="HAMAP-Rule" id="MF_00201"/>
    </source>
</evidence>
<dbReference type="InterPro" id="IPR042242">
    <property type="entry name" value="RecO_C"/>
</dbReference>
<dbReference type="Gene3D" id="2.40.50.140">
    <property type="entry name" value="Nucleic acid-binding proteins"/>
    <property type="match status" value="1"/>
</dbReference>
<evidence type="ECO:0000256" key="6">
    <source>
        <dbReference type="ARBA" id="ARBA00023204"/>
    </source>
</evidence>
<name>A0ABY7ASA5_9ALTE</name>
<dbReference type="HAMAP" id="MF_00201">
    <property type="entry name" value="RecO"/>
    <property type="match status" value="1"/>
</dbReference>
<dbReference type="Pfam" id="PF02565">
    <property type="entry name" value="RecO_C"/>
    <property type="match status" value="1"/>
</dbReference>
<evidence type="ECO:0000313" key="11">
    <source>
        <dbReference type="Proteomes" id="UP001163726"/>
    </source>
</evidence>
<keyword evidence="6 8" id="KW-0234">DNA repair</keyword>